<dbReference type="EMBL" id="UINC01001039">
    <property type="protein sequence ID" value="SUZ68624.1"/>
    <property type="molecule type" value="Genomic_DNA"/>
</dbReference>
<keyword evidence="1" id="KW-1133">Transmembrane helix</keyword>
<protein>
    <submittedName>
        <fullName evidence="2">Uncharacterized protein</fullName>
    </submittedName>
</protein>
<keyword evidence="1" id="KW-0812">Transmembrane</keyword>
<feature type="non-terminal residue" evidence="2">
    <location>
        <position position="1"/>
    </location>
</feature>
<feature type="transmembrane region" description="Helical" evidence="1">
    <location>
        <begin position="28"/>
        <end position="46"/>
    </location>
</feature>
<dbReference type="AlphaFoldDB" id="A0A381PPT4"/>
<proteinExistence type="predicted"/>
<gene>
    <name evidence="2" type="ORF">METZ01_LOCUS21478</name>
</gene>
<accession>A0A381PPT4</accession>
<name>A0A381PPT4_9ZZZZ</name>
<reference evidence="2" key="1">
    <citation type="submission" date="2018-05" db="EMBL/GenBank/DDBJ databases">
        <authorList>
            <person name="Lanie J.A."/>
            <person name="Ng W.-L."/>
            <person name="Kazmierczak K.M."/>
            <person name="Andrzejewski T.M."/>
            <person name="Davidsen T.M."/>
            <person name="Wayne K.J."/>
            <person name="Tettelin H."/>
            <person name="Glass J.I."/>
            <person name="Rusch D."/>
            <person name="Podicherti R."/>
            <person name="Tsui H.-C.T."/>
            <person name="Winkler M.E."/>
        </authorList>
    </citation>
    <scope>NUCLEOTIDE SEQUENCE</scope>
</reference>
<evidence type="ECO:0000313" key="2">
    <source>
        <dbReference type="EMBL" id="SUZ68624.1"/>
    </source>
</evidence>
<keyword evidence="1" id="KW-0472">Membrane</keyword>
<sequence length="63" mass="6720">VTEDDLRQSFERVTGEAEESAAALQKPGVVIVSVLVAGAILVAFALGRRVGRKRSTVVEIVRV</sequence>
<organism evidence="2">
    <name type="scientific">marine metagenome</name>
    <dbReference type="NCBI Taxonomy" id="408172"/>
    <lineage>
        <taxon>unclassified sequences</taxon>
        <taxon>metagenomes</taxon>
        <taxon>ecological metagenomes</taxon>
    </lineage>
</organism>
<evidence type="ECO:0000256" key="1">
    <source>
        <dbReference type="SAM" id="Phobius"/>
    </source>
</evidence>